<evidence type="ECO:0000259" key="8">
    <source>
        <dbReference type="PROSITE" id="PS50893"/>
    </source>
</evidence>
<comment type="similarity">
    <text evidence="7">Belongs to the ABC transporter superfamily. Macrolide exporter (TC 3.A.1.122) family.</text>
</comment>
<dbReference type="Proteomes" id="UP000005019">
    <property type="component" value="Unassembled WGS sequence"/>
</dbReference>
<dbReference type="Pfam" id="PF00005">
    <property type="entry name" value="ABC_tran"/>
    <property type="match status" value="1"/>
</dbReference>
<dbReference type="InterPro" id="IPR027417">
    <property type="entry name" value="P-loop_NTPase"/>
</dbReference>
<dbReference type="GO" id="GO:0098796">
    <property type="term" value="C:membrane protein complex"/>
    <property type="evidence" value="ECO:0007669"/>
    <property type="project" value="UniProtKB-ARBA"/>
</dbReference>
<dbReference type="AlphaFoldDB" id="F5RHE2"/>
<dbReference type="FunFam" id="3.40.50.300:FF:000032">
    <property type="entry name" value="Export ABC transporter ATP-binding protein"/>
    <property type="match status" value="1"/>
</dbReference>
<keyword evidence="3" id="KW-0547">Nucleotide-binding</keyword>
<dbReference type="GO" id="GO:0022857">
    <property type="term" value="F:transmembrane transporter activity"/>
    <property type="evidence" value="ECO:0007669"/>
    <property type="project" value="TreeGrafter"/>
</dbReference>
<dbReference type="GO" id="GO:0016887">
    <property type="term" value="F:ATP hydrolysis activity"/>
    <property type="evidence" value="ECO:0007669"/>
    <property type="project" value="InterPro"/>
</dbReference>
<dbReference type="eggNOG" id="COG1136">
    <property type="taxonomic scope" value="Bacteria"/>
</dbReference>
<sequence length="251" mass="27485">MNNVVQIRNVSRSYVLGGQQVNALKNITLDIEDGVFIAIAGPSGSGKSTLLNLIGCIDTPTSGQILINGQDVSGKTPDELASLRARTIGFIFQTFNLLPVLSAYENVEYPLLQLPEIGKEERDRRVRYFLEIVGLGQKMTHRPNQLSGGQRQRVAIARALAVQPAIVLADEPTANLDRKTGDAILELMREINRTMKTTFIFSTHDKRVMSMADRLVRIEDGELTALGVQKAPGEWAYVKPPKTASLQAAAS</sequence>
<keyword evidence="6" id="KW-0046">Antibiotic resistance</keyword>
<dbReference type="InterPro" id="IPR017911">
    <property type="entry name" value="MacB-like_ATP-bd"/>
</dbReference>
<evidence type="ECO:0000313" key="10">
    <source>
        <dbReference type="Proteomes" id="UP000005019"/>
    </source>
</evidence>
<dbReference type="InterPro" id="IPR015854">
    <property type="entry name" value="ABC_transpr_LolD-like"/>
</dbReference>
<organism evidence="9 10">
    <name type="scientific">Methyloversatilis universalis (strain ATCC BAA-1314 / DSM 25237 / JCM 13912 / CCUG 52030 / FAM5)</name>
    <dbReference type="NCBI Taxonomy" id="1000565"/>
    <lineage>
        <taxon>Bacteria</taxon>
        <taxon>Pseudomonadati</taxon>
        <taxon>Pseudomonadota</taxon>
        <taxon>Betaproteobacteria</taxon>
        <taxon>Nitrosomonadales</taxon>
        <taxon>Sterolibacteriaceae</taxon>
        <taxon>Methyloversatilis</taxon>
    </lineage>
</organism>
<gene>
    <name evidence="9" type="ORF">METUNv1_03739</name>
</gene>
<evidence type="ECO:0000313" key="9">
    <source>
        <dbReference type="EMBL" id="EGK69774.1"/>
    </source>
</evidence>
<comment type="caution">
    <text evidence="9">The sequence shown here is derived from an EMBL/GenBank/DDBJ whole genome shotgun (WGS) entry which is preliminary data.</text>
</comment>
<dbReference type="PROSITE" id="PS50893">
    <property type="entry name" value="ABC_TRANSPORTER_2"/>
    <property type="match status" value="1"/>
</dbReference>
<reference evidence="9 10" key="1">
    <citation type="journal article" date="2011" name="J. Bacteriol.">
        <title>Genome sequence of Methyloversatilis universalis FAM5T, a methylotrophic representative of the order Rhodocyclales.</title>
        <authorList>
            <person name="Kittichotirat W."/>
            <person name="Good N.M."/>
            <person name="Hall R."/>
            <person name="Bringel F."/>
            <person name="Lajus A."/>
            <person name="Medigue C."/>
            <person name="Smalley N.E."/>
            <person name="Beck D."/>
            <person name="Bumgarner R."/>
            <person name="Vuilleumier S."/>
            <person name="Kalyuzhnaya M.G."/>
        </authorList>
    </citation>
    <scope>NUCLEOTIDE SEQUENCE [LARGE SCALE GENOMIC DNA]</scope>
    <source>
        <strain evidence="10">ATCC BAA-1314 / JCM 13912 / FAM5</strain>
    </source>
</reference>
<keyword evidence="1" id="KW-0813">Transport</keyword>
<evidence type="ECO:0000256" key="1">
    <source>
        <dbReference type="ARBA" id="ARBA00022448"/>
    </source>
</evidence>
<evidence type="ECO:0000256" key="5">
    <source>
        <dbReference type="ARBA" id="ARBA00022989"/>
    </source>
</evidence>
<evidence type="ECO:0000256" key="3">
    <source>
        <dbReference type="ARBA" id="ARBA00022741"/>
    </source>
</evidence>
<proteinExistence type="inferred from homology"/>
<dbReference type="OrthoDB" id="8524638at2"/>
<keyword evidence="5" id="KW-0472">Membrane</keyword>
<dbReference type="EMBL" id="AFHG01000059">
    <property type="protein sequence ID" value="EGK69774.1"/>
    <property type="molecule type" value="Genomic_DNA"/>
</dbReference>
<dbReference type="PROSITE" id="PS00211">
    <property type="entry name" value="ABC_TRANSPORTER_1"/>
    <property type="match status" value="1"/>
</dbReference>
<dbReference type="SUPFAM" id="SSF52540">
    <property type="entry name" value="P-loop containing nucleoside triphosphate hydrolases"/>
    <property type="match status" value="1"/>
</dbReference>
<dbReference type="GO" id="GO:0005886">
    <property type="term" value="C:plasma membrane"/>
    <property type="evidence" value="ECO:0007669"/>
    <property type="project" value="TreeGrafter"/>
</dbReference>
<keyword evidence="5" id="KW-0812">Transmembrane</keyword>
<keyword evidence="10" id="KW-1185">Reference proteome</keyword>
<dbReference type="PANTHER" id="PTHR24220">
    <property type="entry name" value="IMPORT ATP-BINDING PROTEIN"/>
    <property type="match status" value="1"/>
</dbReference>
<dbReference type="InterPro" id="IPR003593">
    <property type="entry name" value="AAA+_ATPase"/>
</dbReference>
<evidence type="ECO:0000256" key="2">
    <source>
        <dbReference type="ARBA" id="ARBA00022475"/>
    </source>
</evidence>
<dbReference type="CDD" id="cd03255">
    <property type="entry name" value="ABC_MJ0796_LolCDE_FtsE"/>
    <property type="match status" value="1"/>
</dbReference>
<dbReference type="InterPro" id="IPR017871">
    <property type="entry name" value="ABC_transporter-like_CS"/>
</dbReference>
<dbReference type="GO" id="GO:0005524">
    <property type="term" value="F:ATP binding"/>
    <property type="evidence" value="ECO:0007669"/>
    <property type="project" value="UniProtKB-KW"/>
</dbReference>
<dbReference type="InterPro" id="IPR003439">
    <property type="entry name" value="ABC_transporter-like_ATP-bd"/>
</dbReference>
<keyword evidence="5" id="KW-1133">Transmembrane helix</keyword>
<dbReference type="GO" id="GO:0046677">
    <property type="term" value="P:response to antibiotic"/>
    <property type="evidence" value="ECO:0007669"/>
    <property type="project" value="UniProtKB-KW"/>
</dbReference>
<evidence type="ECO:0000256" key="4">
    <source>
        <dbReference type="ARBA" id="ARBA00022840"/>
    </source>
</evidence>
<dbReference type="Gene3D" id="3.40.50.300">
    <property type="entry name" value="P-loop containing nucleotide triphosphate hydrolases"/>
    <property type="match status" value="1"/>
</dbReference>
<accession>F5RHE2</accession>
<keyword evidence="4 9" id="KW-0067">ATP-binding</keyword>
<feature type="domain" description="ABC transporter" evidence="8">
    <location>
        <begin position="5"/>
        <end position="245"/>
    </location>
</feature>
<evidence type="ECO:0000256" key="7">
    <source>
        <dbReference type="ARBA" id="ARBA00038388"/>
    </source>
</evidence>
<dbReference type="SMART" id="SM00382">
    <property type="entry name" value="AAA"/>
    <property type="match status" value="1"/>
</dbReference>
<name>F5RHE2_METUF</name>
<dbReference type="STRING" id="1000565.METUNv1_03739"/>
<dbReference type="PANTHER" id="PTHR24220:SF86">
    <property type="entry name" value="ABC TRANSPORTER ABCH.1"/>
    <property type="match status" value="1"/>
</dbReference>
<protein>
    <submittedName>
        <fullName evidence="9">Uncharacterized ABC transporter ATP-binding protein</fullName>
    </submittedName>
</protein>
<keyword evidence="2" id="KW-1003">Cell membrane</keyword>
<dbReference type="RefSeq" id="WP_008064330.1">
    <property type="nucleotide sequence ID" value="NZ_AFHG01000059.1"/>
</dbReference>
<evidence type="ECO:0000256" key="6">
    <source>
        <dbReference type="ARBA" id="ARBA00023251"/>
    </source>
</evidence>